<name>A0A4Q2ULP5_9BACT</name>
<gene>
    <name evidence="1" type="ORF">EQG79_13710</name>
</gene>
<protein>
    <submittedName>
        <fullName evidence="1">Uncharacterized protein</fullName>
    </submittedName>
</protein>
<organism evidence="1 2">
    <name type="scientific">Spirosoma sordidisoli</name>
    <dbReference type="NCBI Taxonomy" id="2502893"/>
    <lineage>
        <taxon>Bacteria</taxon>
        <taxon>Pseudomonadati</taxon>
        <taxon>Bacteroidota</taxon>
        <taxon>Cytophagia</taxon>
        <taxon>Cytophagales</taxon>
        <taxon>Cytophagaceae</taxon>
        <taxon>Spirosoma</taxon>
    </lineage>
</organism>
<proteinExistence type="predicted"/>
<sequence>MPANQLELPIKGEAQVRPVNFQQPRMVNPRISCRLTGSICDRDIEASISALFDKYGYNLANVLNTLL</sequence>
<accession>A0A4Q2ULP5</accession>
<evidence type="ECO:0000313" key="2">
    <source>
        <dbReference type="Proteomes" id="UP000290407"/>
    </source>
</evidence>
<dbReference type="Proteomes" id="UP000290407">
    <property type="component" value="Unassembled WGS sequence"/>
</dbReference>
<keyword evidence="2" id="KW-1185">Reference proteome</keyword>
<evidence type="ECO:0000313" key="1">
    <source>
        <dbReference type="EMBL" id="RYC69652.1"/>
    </source>
</evidence>
<dbReference type="AlphaFoldDB" id="A0A4Q2ULP5"/>
<reference evidence="1 2" key="1">
    <citation type="submission" date="2019-01" db="EMBL/GenBank/DDBJ databases">
        <title>Spirosoma flava sp. nov., a propanil-degrading bacterium isolated from herbicide-contaminated soil.</title>
        <authorList>
            <person name="Zhang L."/>
            <person name="Jiang J.-D."/>
        </authorList>
    </citation>
    <scope>NUCLEOTIDE SEQUENCE [LARGE SCALE GENOMIC DNA]</scope>
    <source>
        <strain evidence="1 2">TY50</strain>
    </source>
</reference>
<comment type="caution">
    <text evidence="1">The sequence shown here is derived from an EMBL/GenBank/DDBJ whole genome shotgun (WGS) entry which is preliminary data.</text>
</comment>
<dbReference type="EMBL" id="SBLB01000003">
    <property type="protein sequence ID" value="RYC69652.1"/>
    <property type="molecule type" value="Genomic_DNA"/>
</dbReference>
<dbReference type="RefSeq" id="WP_129601894.1">
    <property type="nucleotide sequence ID" value="NZ_SBLB01000003.1"/>
</dbReference>